<keyword evidence="7 8" id="KW-0464">Manganese</keyword>
<comment type="catalytic activity">
    <reaction evidence="1 8">
        <text>Hydrolytically removes 5'-nucleotides successively from the 3'-hydroxy termini of 3'-hydroxy-terminated oligonucleotides.</text>
        <dbReference type="EC" id="3.1.4.1"/>
    </reaction>
</comment>
<proteinExistence type="inferred from homology"/>
<dbReference type="Gene3D" id="3.40.1350.10">
    <property type="match status" value="1"/>
</dbReference>
<keyword evidence="6 8" id="KW-0460">Magnesium</keyword>
<dbReference type="EMBL" id="GBRH01176090">
    <property type="protein sequence ID" value="JAE21806.1"/>
    <property type="molecule type" value="Transcribed_RNA"/>
</dbReference>
<evidence type="ECO:0000256" key="4">
    <source>
        <dbReference type="ARBA" id="ARBA00022723"/>
    </source>
</evidence>
<reference evidence="10" key="2">
    <citation type="journal article" date="2015" name="Data Brief">
        <title>Shoot transcriptome of the giant reed, Arundo donax.</title>
        <authorList>
            <person name="Barrero R.A."/>
            <person name="Guerrero F.D."/>
            <person name="Moolhuijzen P."/>
            <person name="Goolsby J.A."/>
            <person name="Tidwell J."/>
            <person name="Bellgard S.E."/>
            <person name="Bellgard M.I."/>
        </authorList>
    </citation>
    <scope>NUCLEOTIDE SEQUENCE</scope>
    <source>
        <tissue evidence="10">Shoot tissue taken approximately 20 cm above the soil surface</tissue>
    </source>
</reference>
<name>A0A0A9GGW7_ARUDO</name>
<feature type="domain" description="VRR-NUC" evidence="9">
    <location>
        <begin position="1"/>
        <end position="115"/>
    </location>
</feature>
<sequence length="120" mass="13649">MAEEMLISSWELHQGTSCRGVNWDRHSLTNLRAVVACIGGHRLASLLQHLAVDYRSWSTGMPDLLLWRFLDERGGGEAKLVEVKGPRDQLSEQQRAWILVLMDFGFDVEVCKVSPVSKRR</sequence>
<dbReference type="GO" id="GO:0046872">
    <property type="term" value="F:metal ion binding"/>
    <property type="evidence" value="ECO:0007669"/>
    <property type="project" value="UniProtKB-KW"/>
</dbReference>
<dbReference type="InterPro" id="IPR011856">
    <property type="entry name" value="tRNA_endonuc-like_dom_sf"/>
</dbReference>
<keyword evidence="8" id="KW-0539">Nucleus</keyword>
<evidence type="ECO:0000256" key="1">
    <source>
        <dbReference type="ARBA" id="ARBA00000983"/>
    </source>
</evidence>
<dbReference type="InterPro" id="IPR014883">
    <property type="entry name" value="VRR_NUC"/>
</dbReference>
<keyword evidence="8" id="KW-0227">DNA damage</keyword>
<comment type="function">
    <text evidence="8">Nuclease required for the repair of DNA interstrand cross-links (ICL). Acts as a 5'-3' exonuclease that anchors at a cut end of DNA and cleaves DNA successively at every third nucleotide, allowing to excise an ICL from one strand through flanking incisions.</text>
</comment>
<dbReference type="PANTHER" id="PTHR15749">
    <property type="entry name" value="FANCONI-ASSOCIATED NUCLEASE 1"/>
    <property type="match status" value="1"/>
</dbReference>
<dbReference type="InterPro" id="IPR033315">
    <property type="entry name" value="Fan1-like"/>
</dbReference>
<dbReference type="GO" id="GO:0017108">
    <property type="term" value="F:5'-flap endonuclease activity"/>
    <property type="evidence" value="ECO:0007669"/>
    <property type="project" value="TreeGrafter"/>
</dbReference>
<dbReference type="PANTHER" id="PTHR15749:SF4">
    <property type="entry name" value="FANCONI-ASSOCIATED NUCLEASE 1"/>
    <property type="match status" value="1"/>
</dbReference>
<comment type="cofactor">
    <cofactor evidence="8">
        <name>Mg(2+)</name>
        <dbReference type="ChEBI" id="CHEBI:18420"/>
    </cofactor>
    <cofactor evidence="8">
        <name>Mn(2+)</name>
        <dbReference type="ChEBI" id="CHEBI:29035"/>
    </cofactor>
</comment>
<dbReference type="GO" id="GO:0008409">
    <property type="term" value="F:5'-3' exonuclease activity"/>
    <property type="evidence" value="ECO:0007669"/>
    <property type="project" value="TreeGrafter"/>
</dbReference>
<dbReference type="AlphaFoldDB" id="A0A0A9GGW7"/>
<evidence type="ECO:0000256" key="5">
    <source>
        <dbReference type="ARBA" id="ARBA00022801"/>
    </source>
</evidence>
<keyword evidence="3 8" id="KW-0540">Nuclease</keyword>
<dbReference type="Pfam" id="PF08774">
    <property type="entry name" value="VRR_NUC"/>
    <property type="match status" value="1"/>
</dbReference>
<organism evidence="10">
    <name type="scientific">Arundo donax</name>
    <name type="common">Giant reed</name>
    <name type="synonym">Donax arundinaceus</name>
    <dbReference type="NCBI Taxonomy" id="35708"/>
    <lineage>
        <taxon>Eukaryota</taxon>
        <taxon>Viridiplantae</taxon>
        <taxon>Streptophyta</taxon>
        <taxon>Embryophyta</taxon>
        <taxon>Tracheophyta</taxon>
        <taxon>Spermatophyta</taxon>
        <taxon>Magnoliopsida</taxon>
        <taxon>Liliopsida</taxon>
        <taxon>Poales</taxon>
        <taxon>Poaceae</taxon>
        <taxon>PACMAD clade</taxon>
        <taxon>Arundinoideae</taxon>
        <taxon>Arundineae</taxon>
        <taxon>Arundo</taxon>
    </lineage>
</organism>
<evidence type="ECO:0000256" key="2">
    <source>
        <dbReference type="ARBA" id="ARBA00005533"/>
    </source>
</evidence>
<dbReference type="GO" id="GO:0036297">
    <property type="term" value="P:interstrand cross-link repair"/>
    <property type="evidence" value="ECO:0007669"/>
    <property type="project" value="InterPro"/>
</dbReference>
<dbReference type="EC" id="3.1.4.1" evidence="8"/>
<keyword evidence="4 8" id="KW-0479">Metal-binding</keyword>
<evidence type="ECO:0000259" key="9">
    <source>
        <dbReference type="SMART" id="SM00990"/>
    </source>
</evidence>
<keyword evidence="5 8" id="KW-0378">Hydrolase</keyword>
<dbReference type="GO" id="GO:0070336">
    <property type="term" value="F:flap-structured DNA binding"/>
    <property type="evidence" value="ECO:0007669"/>
    <property type="project" value="TreeGrafter"/>
</dbReference>
<evidence type="ECO:0000256" key="7">
    <source>
        <dbReference type="ARBA" id="ARBA00023211"/>
    </source>
</evidence>
<keyword evidence="8" id="KW-0234">DNA repair</keyword>
<evidence type="ECO:0000256" key="8">
    <source>
        <dbReference type="RuleBase" id="RU365033"/>
    </source>
</evidence>
<protein>
    <recommendedName>
        <fullName evidence="8">Fanconi-associated nuclease</fullName>
        <ecNumber evidence="8">3.1.4.1</ecNumber>
    </recommendedName>
</protein>
<dbReference type="SMART" id="SM00990">
    <property type="entry name" value="VRR_NUC"/>
    <property type="match status" value="1"/>
</dbReference>
<comment type="similarity">
    <text evidence="2 8">Belongs to the FAN1 family.</text>
</comment>
<accession>A0A0A9GGW7</accession>
<dbReference type="GO" id="GO:0004528">
    <property type="term" value="F:phosphodiesterase I activity"/>
    <property type="evidence" value="ECO:0007669"/>
    <property type="project" value="UniProtKB-EC"/>
</dbReference>
<evidence type="ECO:0000256" key="6">
    <source>
        <dbReference type="ARBA" id="ARBA00022842"/>
    </source>
</evidence>
<reference evidence="10" key="1">
    <citation type="submission" date="2014-09" db="EMBL/GenBank/DDBJ databases">
        <authorList>
            <person name="Magalhaes I.L.F."/>
            <person name="Oliveira U."/>
            <person name="Santos F.R."/>
            <person name="Vidigal T.H.D.A."/>
            <person name="Brescovit A.D."/>
            <person name="Santos A.J."/>
        </authorList>
    </citation>
    <scope>NUCLEOTIDE SEQUENCE</scope>
    <source>
        <tissue evidence="10">Shoot tissue taken approximately 20 cm above the soil surface</tissue>
    </source>
</reference>
<comment type="subcellular location">
    <subcellularLocation>
        <location evidence="8">Nucleus</location>
    </subcellularLocation>
</comment>
<dbReference type="GO" id="GO:0005634">
    <property type="term" value="C:nucleus"/>
    <property type="evidence" value="ECO:0007669"/>
    <property type="project" value="UniProtKB-SubCell"/>
</dbReference>
<evidence type="ECO:0000256" key="3">
    <source>
        <dbReference type="ARBA" id="ARBA00022722"/>
    </source>
</evidence>
<evidence type="ECO:0000313" key="10">
    <source>
        <dbReference type="EMBL" id="JAE21806.1"/>
    </source>
</evidence>